<dbReference type="RefSeq" id="WP_058980059.1">
    <property type="nucleotide sequence ID" value="NZ_BCMS01000006.1"/>
</dbReference>
<comment type="caution">
    <text evidence="2">The sequence shown here is derived from an EMBL/GenBank/DDBJ whole genome shotgun (WGS) entry which is preliminary data.</text>
</comment>
<organism evidence="2 3">
    <name type="scientific">Deinococcus grandis</name>
    <dbReference type="NCBI Taxonomy" id="57498"/>
    <lineage>
        <taxon>Bacteria</taxon>
        <taxon>Thermotogati</taxon>
        <taxon>Deinococcota</taxon>
        <taxon>Deinococci</taxon>
        <taxon>Deinococcales</taxon>
        <taxon>Deinococcaceae</taxon>
        <taxon>Deinococcus</taxon>
    </lineage>
</organism>
<protein>
    <submittedName>
        <fullName evidence="2">Uncharacterized protein</fullName>
    </submittedName>
</protein>
<name>A0A117DPS3_9DEIO</name>
<dbReference type="Proteomes" id="UP000056209">
    <property type="component" value="Unassembled WGS sequence"/>
</dbReference>
<evidence type="ECO:0000313" key="3">
    <source>
        <dbReference type="Proteomes" id="UP000056209"/>
    </source>
</evidence>
<accession>A0A117DPS3</accession>
<gene>
    <name evidence="2" type="ORF">DEIGR_400040</name>
</gene>
<proteinExistence type="predicted"/>
<dbReference type="OrthoDB" id="77343at2"/>
<dbReference type="EMBL" id="BCMS01000006">
    <property type="protein sequence ID" value="GAQ23907.1"/>
    <property type="molecule type" value="Genomic_DNA"/>
</dbReference>
<sequence>MKNIKFAFGTGTRKTLPFEIGGVTFFSRPLTSREELELADLGDRYDLENENAPISTYLEEQAQVLATLLATRANGQAVDPGWMLDHLGVQNMTAMLAFLRTGERPHETLNLKPWTDEPLTIEGRPFTMRPLTFREQARLAAFPQDGSSRAITEFTAAHLAELLNVRALPSDNPDQDQQAVTANWLLDHLGAAELQQILTLIQNGPNADGAETEDPPSEAAASTPS</sequence>
<evidence type="ECO:0000313" key="2">
    <source>
        <dbReference type="EMBL" id="GAQ23907.1"/>
    </source>
</evidence>
<reference evidence="3" key="1">
    <citation type="submission" date="2015-11" db="EMBL/GenBank/DDBJ databases">
        <title>Draft Genome Sequence of the Radioresistant Bacterium Deinococcus grandis, Isolated from Freshwater Fish in Japan.</title>
        <authorList>
            <person name="Satoh K."/>
            <person name="Onodera T."/>
            <person name="Omoso K."/>
            <person name="Takeda-Yano K."/>
            <person name="Katayama T."/>
            <person name="Oono Y."/>
            <person name="Narumi I."/>
        </authorList>
    </citation>
    <scope>NUCLEOTIDE SEQUENCE [LARGE SCALE GENOMIC DNA]</scope>
    <source>
        <strain evidence="3">ATCC 43672</strain>
    </source>
</reference>
<dbReference type="AlphaFoldDB" id="A0A117DPS3"/>
<keyword evidence="3" id="KW-1185">Reference proteome</keyword>
<evidence type="ECO:0000256" key="1">
    <source>
        <dbReference type="SAM" id="MobiDB-lite"/>
    </source>
</evidence>
<feature type="region of interest" description="Disordered" evidence="1">
    <location>
        <begin position="204"/>
        <end position="225"/>
    </location>
</feature>